<proteinExistence type="predicted"/>
<dbReference type="SMART" id="SM00451">
    <property type="entry name" value="ZnF_U1"/>
    <property type="match status" value="1"/>
</dbReference>
<keyword evidence="7" id="KW-1185">Reference proteome</keyword>
<evidence type="ECO:0000313" key="7">
    <source>
        <dbReference type="Proteomes" id="UP000070444"/>
    </source>
</evidence>
<dbReference type="AlphaFoldDB" id="A0A137NYF1"/>
<dbReference type="SMART" id="SM00355">
    <property type="entry name" value="ZnF_C2H2"/>
    <property type="match status" value="1"/>
</dbReference>
<evidence type="ECO:0000256" key="2">
    <source>
        <dbReference type="ARBA" id="ARBA00022771"/>
    </source>
</evidence>
<dbReference type="GO" id="GO:0003676">
    <property type="term" value="F:nucleic acid binding"/>
    <property type="evidence" value="ECO:0007669"/>
    <property type="project" value="InterPro"/>
</dbReference>
<evidence type="ECO:0000313" key="6">
    <source>
        <dbReference type="EMBL" id="KXN67893.1"/>
    </source>
</evidence>
<keyword evidence="1" id="KW-0479">Metal-binding</keyword>
<evidence type="ECO:0000256" key="4">
    <source>
        <dbReference type="PROSITE-ProRule" id="PRU00042"/>
    </source>
</evidence>
<dbReference type="InterPro" id="IPR022755">
    <property type="entry name" value="Znf_C2H2_jaz"/>
</dbReference>
<gene>
    <name evidence="6" type="ORF">CONCODRAFT_86734</name>
</gene>
<dbReference type="PROSITE" id="PS50157">
    <property type="entry name" value="ZINC_FINGER_C2H2_2"/>
    <property type="match status" value="1"/>
</dbReference>
<organism evidence="6 7">
    <name type="scientific">Conidiobolus coronatus (strain ATCC 28846 / CBS 209.66 / NRRL 28638)</name>
    <name type="common">Delacroixia coronata</name>
    <dbReference type="NCBI Taxonomy" id="796925"/>
    <lineage>
        <taxon>Eukaryota</taxon>
        <taxon>Fungi</taxon>
        <taxon>Fungi incertae sedis</taxon>
        <taxon>Zoopagomycota</taxon>
        <taxon>Entomophthoromycotina</taxon>
        <taxon>Entomophthoromycetes</taxon>
        <taxon>Entomophthorales</taxon>
        <taxon>Ancylistaceae</taxon>
        <taxon>Conidiobolus</taxon>
    </lineage>
</organism>
<protein>
    <recommendedName>
        <fullName evidence="5">C2H2-type domain-containing protein</fullName>
    </recommendedName>
</protein>
<dbReference type="GO" id="GO:0008270">
    <property type="term" value="F:zinc ion binding"/>
    <property type="evidence" value="ECO:0007669"/>
    <property type="project" value="UniProtKB-KW"/>
</dbReference>
<dbReference type="PROSITE" id="PS00028">
    <property type="entry name" value="ZINC_FINGER_C2H2_1"/>
    <property type="match status" value="1"/>
</dbReference>
<sequence length="466" mass="53495">MNSEEFNKSVKHLIEDLLNKPISNFDDIFQGPCNFIINSKVKLYSNSNNSNSSIISEKTLSPTSNNKKENKVEEFKCDLCNKQFKNSSTFEAHLKSSKHLNNLKLSKKGNAKNNNTNAGLNGKKALGTFRMCNDLRIQDDLVESVTILWNGATLLWESSKYLESVIILYRVMDALALIAASEVQLIKKSQLKLLNYLLNLSLARAFGIIFISYQNLAKLELLDLSIGFYCVALTIKTQSWSGIFSELTNKDLFSQSPSFILDKTIELYSITHTKPPGDDSNLNIDLVIDEILGMAQYIPVTNQKYKLLLVFKYLKLLFGINQNDYEIIAKSFNELKEIYTSKLKSFQLVELLEVLLGRELINFKLTISQFLACLQLSINNNDFVRFCKFKDYYEVNKSQLTGEGFELIRNEIEYLIQFFANYKQNEVNWIKLQAEEVQHIRSFTEFGKLIVKGKFRNFTGFPLLLD</sequence>
<evidence type="ECO:0000256" key="3">
    <source>
        <dbReference type="ARBA" id="ARBA00022833"/>
    </source>
</evidence>
<evidence type="ECO:0000259" key="5">
    <source>
        <dbReference type="PROSITE" id="PS50157"/>
    </source>
</evidence>
<accession>A0A137NYF1</accession>
<keyword evidence="3" id="KW-0862">Zinc</keyword>
<keyword evidence="2 4" id="KW-0863">Zinc-finger</keyword>
<feature type="domain" description="C2H2-type" evidence="5">
    <location>
        <begin position="75"/>
        <end position="104"/>
    </location>
</feature>
<dbReference type="InterPro" id="IPR003604">
    <property type="entry name" value="Matrin/U1-like-C_Znf_C2H2"/>
</dbReference>
<dbReference type="EMBL" id="KQ964607">
    <property type="protein sequence ID" value="KXN67893.1"/>
    <property type="molecule type" value="Genomic_DNA"/>
</dbReference>
<evidence type="ECO:0000256" key="1">
    <source>
        <dbReference type="ARBA" id="ARBA00022723"/>
    </source>
</evidence>
<name>A0A137NYF1_CONC2</name>
<dbReference type="InterPro" id="IPR036236">
    <property type="entry name" value="Znf_C2H2_sf"/>
</dbReference>
<dbReference type="InterPro" id="IPR013087">
    <property type="entry name" value="Znf_C2H2_type"/>
</dbReference>
<dbReference type="Proteomes" id="UP000070444">
    <property type="component" value="Unassembled WGS sequence"/>
</dbReference>
<dbReference type="Pfam" id="PF12171">
    <property type="entry name" value="zf-C2H2_jaz"/>
    <property type="match status" value="1"/>
</dbReference>
<dbReference type="SUPFAM" id="SSF57667">
    <property type="entry name" value="beta-beta-alpha zinc fingers"/>
    <property type="match status" value="1"/>
</dbReference>
<dbReference type="Gene3D" id="3.30.160.60">
    <property type="entry name" value="Classic Zinc Finger"/>
    <property type="match status" value="1"/>
</dbReference>
<reference evidence="6 7" key="1">
    <citation type="journal article" date="2015" name="Genome Biol. Evol.">
        <title>Phylogenomic analyses indicate that early fungi evolved digesting cell walls of algal ancestors of land plants.</title>
        <authorList>
            <person name="Chang Y."/>
            <person name="Wang S."/>
            <person name="Sekimoto S."/>
            <person name="Aerts A.L."/>
            <person name="Choi C."/>
            <person name="Clum A."/>
            <person name="LaButti K.M."/>
            <person name="Lindquist E.A."/>
            <person name="Yee Ngan C."/>
            <person name="Ohm R.A."/>
            <person name="Salamov A.A."/>
            <person name="Grigoriev I.V."/>
            <person name="Spatafora J.W."/>
            <person name="Berbee M.L."/>
        </authorList>
    </citation>
    <scope>NUCLEOTIDE SEQUENCE [LARGE SCALE GENOMIC DNA]</scope>
    <source>
        <strain evidence="6 7">NRRL 28638</strain>
    </source>
</reference>